<dbReference type="AlphaFoldDB" id="A0A6C0DQS2"/>
<reference evidence="1" key="1">
    <citation type="journal article" date="2020" name="Nature">
        <title>Giant virus diversity and host interactions through global metagenomics.</title>
        <authorList>
            <person name="Schulz F."/>
            <person name="Roux S."/>
            <person name="Paez-Espino D."/>
            <person name="Jungbluth S."/>
            <person name="Walsh D.A."/>
            <person name="Denef V.J."/>
            <person name="McMahon K.D."/>
            <person name="Konstantinidis K.T."/>
            <person name="Eloe-Fadrosh E.A."/>
            <person name="Kyrpides N.C."/>
            <person name="Woyke T."/>
        </authorList>
    </citation>
    <scope>NUCLEOTIDE SEQUENCE</scope>
    <source>
        <strain evidence="1">GVMAG-M-3300023174-47</strain>
    </source>
</reference>
<proteinExistence type="predicted"/>
<name>A0A6C0DQS2_9ZZZZ</name>
<dbReference type="Gene3D" id="1.10.30.50">
    <property type="match status" value="1"/>
</dbReference>
<sequence>MTKHPSRNTYEQSIVGHPNYGFLPPEQKQTWVSVSKNGRNPRKPYWDAKQKALIESGQIPKESMPVNVARYIHPTGKHVCGKCGIECSIYYEYPSANTWKWLNKTFDFARNDDTKHSTIFEIYESITAPTKNDIFKNYFGVVLSDLEIQCKTDKYSGSKLSPGVMSNSPDRLDGFHCYNSICGCRTRHDKGRSSENMKSYNRDRRAYEYLSDGNCLLANCLMGKCNTVITNCCVCAKINPMTADHIGPISLGFIHDPLNFQACCKTCNSTKNNRITKEDVAKIKMLEEKGSCLVSWWAKTAWEANKDKDIDTLQDNMNKNTKKFISVILWLKTNKPDVMDSFIAEIYMDHEKSYTVSDIDISSTGDIKFCYKESVTGKKTKEIQKERTKQILAELNEKTNRKIKIHLSEKELIELSDITRDTFKSKICKVLVGL</sequence>
<dbReference type="InterPro" id="IPR014328">
    <property type="entry name" value="Restrct_endonuc_II_Alw26I"/>
</dbReference>
<dbReference type="CDD" id="cd00085">
    <property type="entry name" value="HNHc"/>
    <property type="match status" value="1"/>
</dbReference>
<protein>
    <submittedName>
        <fullName evidence="1">Uncharacterized protein</fullName>
    </submittedName>
</protein>
<evidence type="ECO:0000313" key="1">
    <source>
        <dbReference type="EMBL" id="QHT18530.1"/>
    </source>
</evidence>
<dbReference type="EMBL" id="MN739658">
    <property type="protein sequence ID" value="QHT18530.1"/>
    <property type="molecule type" value="Genomic_DNA"/>
</dbReference>
<dbReference type="Pfam" id="PF09665">
    <property type="entry name" value="RE_Alw26IDE"/>
    <property type="match status" value="1"/>
</dbReference>
<organism evidence="1">
    <name type="scientific">viral metagenome</name>
    <dbReference type="NCBI Taxonomy" id="1070528"/>
    <lineage>
        <taxon>unclassified sequences</taxon>
        <taxon>metagenomes</taxon>
        <taxon>organismal metagenomes</taxon>
    </lineage>
</organism>
<accession>A0A6C0DQS2</accession>
<dbReference type="InterPro" id="IPR003615">
    <property type="entry name" value="HNH_nuc"/>
</dbReference>